<dbReference type="RefSeq" id="WP_065248410.1">
    <property type="nucleotide sequence ID" value="NZ_CP012117.1"/>
</dbReference>
<dbReference type="Pfam" id="PF00072">
    <property type="entry name" value="Response_reg"/>
    <property type="match status" value="1"/>
</dbReference>
<dbReference type="GO" id="GO:0003677">
    <property type="term" value="F:DNA binding"/>
    <property type="evidence" value="ECO:0007669"/>
    <property type="project" value="UniProtKB-KW"/>
</dbReference>
<dbReference type="CDD" id="cd17535">
    <property type="entry name" value="REC_NarL-like"/>
    <property type="match status" value="1"/>
</dbReference>
<dbReference type="PROSITE" id="PS00622">
    <property type="entry name" value="HTH_LUXR_1"/>
    <property type="match status" value="1"/>
</dbReference>
<evidence type="ECO:0000256" key="2">
    <source>
        <dbReference type="ARBA" id="ARBA00023015"/>
    </source>
</evidence>
<keyword evidence="4" id="KW-0804">Transcription</keyword>
<dbReference type="PATRIC" id="fig|1630135.4.peg.1865"/>
<feature type="domain" description="HTH luxR-type" evidence="6">
    <location>
        <begin position="158"/>
        <end position="223"/>
    </location>
</feature>
<dbReference type="PROSITE" id="PS50043">
    <property type="entry name" value="HTH_LUXR_2"/>
    <property type="match status" value="1"/>
</dbReference>
<evidence type="ECO:0000259" key="7">
    <source>
        <dbReference type="PROSITE" id="PS50110"/>
    </source>
</evidence>
<dbReference type="InterPro" id="IPR039420">
    <property type="entry name" value="WalR-like"/>
</dbReference>
<evidence type="ECO:0000259" key="6">
    <source>
        <dbReference type="PROSITE" id="PS50043"/>
    </source>
</evidence>
<accession>A0A1B0ZKJ5</accession>
<protein>
    <recommendedName>
        <fullName evidence="10">Response regulator transcription factor</fullName>
    </recommendedName>
</protein>
<evidence type="ECO:0008006" key="10">
    <source>
        <dbReference type="Google" id="ProtNLM"/>
    </source>
</evidence>
<dbReference type="KEGG" id="dva:DAD186_18670"/>
<dbReference type="InterPro" id="IPR058245">
    <property type="entry name" value="NreC/VraR/RcsB-like_REC"/>
</dbReference>
<gene>
    <name evidence="8" type="ORF">DAD186_18670</name>
</gene>
<evidence type="ECO:0000256" key="5">
    <source>
        <dbReference type="PROSITE-ProRule" id="PRU00169"/>
    </source>
</evidence>
<dbReference type="Gene3D" id="3.40.50.2300">
    <property type="match status" value="1"/>
</dbReference>
<sequence>MSENSPIRVMIADDQPMVRAGFEALLAAQADIDVVGTAADGREAIDVALKNRPDIILMDIRMPNLDGLAAMEEIFRAGLDPAPRTIILTTFDADDYVFTALKGGASGFLLKDAEVDELVDAVRKVHRGGALLAPSITRKVIEDFGAFARSQRRTDPALTEAIASLTDREREVARLVAKGLSNAEVGSTMFLAEPTVKTHVSHILQKLGLRDRTQIVVAAYESGLVEIGED</sequence>
<evidence type="ECO:0000256" key="3">
    <source>
        <dbReference type="ARBA" id="ARBA00023125"/>
    </source>
</evidence>
<keyword evidence="2" id="KW-0805">Transcription regulation</keyword>
<dbReference type="STRING" id="1630135.DAD186_18670"/>
<dbReference type="AlphaFoldDB" id="A0A1B0ZKJ5"/>
<feature type="domain" description="Response regulatory" evidence="7">
    <location>
        <begin position="8"/>
        <end position="126"/>
    </location>
</feature>
<dbReference type="EMBL" id="CP012117">
    <property type="protein sequence ID" value="ANP28417.1"/>
    <property type="molecule type" value="Genomic_DNA"/>
</dbReference>
<dbReference type="InterPro" id="IPR001789">
    <property type="entry name" value="Sig_transdc_resp-reg_receiver"/>
</dbReference>
<dbReference type="PROSITE" id="PS50110">
    <property type="entry name" value="RESPONSE_REGULATORY"/>
    <property type="match status" value="1"/>
</dbReference>
<dbReference type="SMART" id="SM00448">
    <property type="entry name" value="REC"/>
    <property type="match status" value="1"/>
</dbReference>
<dbReference type="SMART" id="SM00421">
    <property type="entry name" value="HTH_LUXR"/>
    <property type="match status" value="1"/>
</dbReference>
<evidence type="ECO:0000313" key="9">
    <source>
        <dbReference type="Proteomes" id="UP000092596"/>
    </source>
</evidence>
<evidence type="ECO:0000313" key="8">
    <source>
        <dbReference type="EMBL" id="ANP28417.1"/>
    </source>
</evidence>
<dbReference type="GO" id="GO:0000160">
    <property type="term" value="P:phosphorelay signal transduction system"/>
    <property type="evidence" value="ECO:0007669"/>
    <property type="project" value="InterPro"/>
</dbReference>
<organism evidence="8 9">
    <name type="scientific">Dermabacter vaginalis</name>
    <dbReference type="NCBI Taxonomy" id="1630135"/>
    <lineage>
        <taxon>Bacteria</taxon>
        <taxon>Bacillati</taxon>
        <taxon>Actinomycetota</taxon>
        <taxon>Actinomycetes</taxon>
        <taxon>Micrococcales</taxon>
        <taxon>Dermabacteraceae</taxon>
        <taxon>Dermabacter</taxon>
    </lineage>
</organism>
<dbReference type="PANTHER" id="PTHR43214:SF24">
    <property type="entry name" value="TRANSCRIPTIONAL REGULATORY PROTEIN NARL-RELATED"/>
    <property type="match status" value="1"/>
</dbReference>
<evidence type="ECO:0000256" key="4">
    <source>
        <dbReference type="ARBA" id="ARBA00023163"/>
    </source>
</evidence>
<dbReference type="SUPFAM" id="SSF52172">
    <property type="entry name" value="CheY-like"/>
    <property type="match status" value="1"/>
</dbReference>
<dbReference type="GO" id="GO:0006355">
    <property type="term" value="P:regulation of DNA-templated transcription"/>
    <property type="evidence" value="ECO:0007669"/>
    <property type="project" value="InterPro"/>
</dbReference>
<evidence type="ECO:0000256" key="1">
    <source>
        <dbReference type="ARBA" id="ARBA00022553"/>
    </source>
</evidence>
<dbReference type="PRINTS" id="PR00038">
    <property type="entry name" value="HTHLUXR"/>
</dbReference>
<dbReference type="PANTHER" id="PTHR43214">
    <property type="entry name" value="TWO-COMPONENT RESPONSE REGULATOR"/>
    <property type="match status" value="1"/>
</dbReference>
<keyword evidence="3" id="KW-0238">DNA-binding</keyword>
<dbReference type="InterPro" id="IPR011006">
    <property type="entry name" value="CheY-like_superfamily"/>
</dbReference>
<dbReference type="InterPro" id="IPR016032">
    <property type="entry name" value="Sig_transdc_resp-reg_C-effctor"/>
</dbReference>
<dbReference type="Pfam" id="PF00196">
    <property type="entry name" value="GerE"/>
    <property type="match status" value="1"/>
</dbReference>
<name>A0A1B0ZKJ5_9MICO</name>
<proteinExistence type="predicted"/>
<dbReference type="Proteomes" id="UP000092596">
    <property type="component" value="Chromosome"/>
</dbReference>
<dbReference type="InterPro" id="IPR000792">
    <property type="entry name" value="Tscrpt_reg_LuxR_C"/>
</dbReference>
<dbReference type="SUPFAM" id="SSF46894">
    <property type="entry name" value="C-terminal effector domain of the bipartite response regulators"/>
    <property type="match status" value="1"/>
</dbReference>
<reference evidence="8 9" key="1">
    <citation type="submission" date="2015-06" db="EMBL/GenBank/DDBJ databases">
        <title>Investigation of pathophysiology for high-risk pregnancy and development of treatment modality based on it.</title>
        <authorList>
            <person name="Kim B.-C."/>
            <person name="Lim S."/>
        </authorList>
    </citation>
    <scope>NUCLEOTIDE SEQUENCE [LARGE SCALE GENOMIC DNA]</scope>
    <source>
        <strain evidence="8 9">AD1-86</strain>
    </source>
</reference>
<feature type="modified residue" description="4-aspartylphosphate" evidence="5">
    <location>
        <position position="59"/>
    </location>
</feature>
<dbReference type="CDD" id="cd06170">
    <property type="entry name" value="LuxR_C_like"/>
    <property type="match status" value="1"/>
</dbReference>
<keyword evidence="1 5" id="KW-0597">Phosphoprotein</keyword>